<dbReference type="EMBL" id="CP026520">
    <property type="protein sequence ID" value="QAV19386.1"/>
    <property type="molecule type" value="Genomic_DNA"/>
</dbReference>
<dbReference type="OrthoDB" id="9816424at2"/>
<accession>A0A410WY44</accession>
<feature type="coiled-coil region" evidence="1">
    <location>
        <begin position="469"/>
        <end position="549"/>
    </location>
</feature>
<dbReference type="SUPFAM" id="SSF52540">
    <property type="entry name" value="P-loop containing nucleoside triphosphate hydrolases"/>
    <property type="match status" value="1"/>
</dbReference>
<evidence type="ECO:0000256" key="1">
    <source>
        <dbReference type="SAM" id="Coils"/>
    </source>
</evidence>
<dbReference type="Proteomes" id="UP000288943">
    <property type="component" value="Chromosome"/>
</dbReference>
<keyword evidence="1" id="KW-0175">Coiled coil</keyword>
<sequence length="1020" mass="116661">MSNMVECCIKVVVRYLSKRGAAMSAKPIAVIILGMHRSGTSLLAQTVRSLGVHMGHEHQMVPPREDNPEGFWEHAEIVAVHDELLERLSSSWDATKPLPEQWWLTEGGMASRARLVDIVSRDFSGHPVWGFKDPRTCLLLPLWQSVFEELNMEPRYILSLRNPLNVAASLYKRDHFLHDKSFAIWNLYVLSSLYYTSHKRRIVIDYDRLLEQPVETGQRISDFLNIPYGAAERARVGGLPKPGLRHSSFSMQDVWEDRLVPAMVRQTYQIGLSGERDSDALCTDELRENVQNAYDQMVQIDRLLNHEKSYRIRIYWAGADGRFTEDKSTYITVSAKGQKSLQTVEIRESLGSVLRIDFFTEPAYFKLSKLSLVYEGEEANLLRGYAKEYVQFLAFTGVGEEADCVSGISTGNTSQLLIRDLPPHGETATLRLELSCSFEIGEDVVQALQLQHSAEVALSAALHDAGLRIERLLTANAEKEKALKLAAKQIGEQIDTLELLCEDSRRREAKLAAISRDLQEQRAEASRLNAEIERREQQAKEERVLLIRQKDLEIENYRQEVASYSGSLSWKITLPLRMGREIERSAKRRFKGWAKGLLQRYAIRRNQHSLHAGLTGRLPYKQYALIFSHTNYLESMGGTEKYIYEQASYLSQNNVGIIQIYPGQSYSLLNTKEDTFYGVVVSDQFRGFYSVQEITEWLSRIHRHLAEIYTHHLLNWQISDYTALLRNVEEAGVLPHTFFMHDFFALCSSYHMMYQPKIRQSIKEAKERRTCIADIITTAGTDAAICQNCTHGIALAEWREALRPVLHQSDRIVVPSDFVKETVAAVYPDMTDKIRVRGHLIFDRQTIIYKSPPENRKIRIAFLGYKMENKGWSVWERLYKDEALGRLYEFHHIGSQEKYADQVSVHRYSFLLEGRMGAPNLLIAQDIDLVLLWSIVPESYSYTLQESIAAGVPVLTSPQSGNIAVTIDAHPELGKVLSGEDELKAFLFDPEHVRNYVSGDRARYVLEYNHLPSGKREARS</sequence>
<evidence type="ECO:0000313" key="3">
    <source>
        <dbReference type="Proteomes" id="UP000288943"/>
    </source>
</evidence>
<reference evidence="2 3" key="1">
    <citation type="submission" date="2018-01" db="EMBL/GenBank/DDBJ databases">
        <title>The whole genome sequencing and assembly of Paenibacillus chitinolyticus KCCM 41400 strain.</title>
        <authorList>
            <person name="Kim J.-Y."/>
            <person name="Park M.-K."/>
            <person name="Lee Y.-J."/>
            <person name="Yi H."/>
            <person name="Bahn Y.-S."/>
            <person name="Kim J.F."/>
            <person name="Lee D.-W."/>
        </authorList>
    </citation>
    <scope>NUCLEOTIDE SEQUENCE [LARGE SCALE GENOMIC DNA]</scope>
    <source>
        <strain evidence="2 3">KCCM 41400</strain>
    </source>
</reference>
<proteinExistence type="predicted"/>
<dbReference type="KEGG" id="pchi:PC41400_17615"/>
<dbReference type="Pfam" id="PF13469">
    <property type="entry name" value="Sulfotransfer_3"/>
    <property type="match status" value="1"/>
</dbReference>
<dbReference type="SUPFAM" id="SSF53756">
    <property type="entry name" value="UDP-Glycosyltransferase/glycogen phosphorylase"/>
    <property type="match status" value="1"/>
</dbReference>
<evidence type="ECO:0008006" key="4">
    <source>
        <dbReference type="Google" id="ProtNLM"/>
    </source>
</evidence>
<gene>
    <name evidence="2" type="ORF">PC41400_17615</name>
</gene>
<dbReference type="AlphaFoldDB" id="A0A410WY44"/>
<dbReference type="InterPro" id="IPR027417">
    <property type="entry name" value="P-loop_NTPase"/>
</dbReference>
<evidence type="ECO:0000313" key="2">
    <source>
        <dbReference type="EMBL" id="QAV19386.1"/>
    </source>
</evidence>
<dbReference type="Gene3D" id="3.40.50.300">
    <property type="entry name" value="P-loop containing nucleotide triphosphate hydrolases"/>
    <property type="match status" value="1"/>
</dbReference>
<protein>
    <recommendedName>
        <fullName evidence="4">Glycosyltransferase</fullName>
    </recommendedName>
</protein>
<name>A0A410WY44_9BACL</name>
<organism evidence="2 3">
    <name type="scientific">Paenibacillus chitinolyticus</name>
    <dbReference type="NCBI Taxonomy" id="79263"/>
    <lineage>
        <taxon>Bacteria</taxon>
        <taxon>Bacillati</taxon>
        <taxon>Bacillota</taxon>
        <taxon>Bacilli</taxon>
        <taxon>Bacillales</taxon>
        <taxon>Paenibacillaceae</taxon>
        <taxon>Paenibacillus</taxon>
    </lineage>
</organism>